<feature type="transmembrane region" description="Helical" evidence="6">
    <location>
        <begin position="39"/>
        <end position="58"/>
    </location>
</feature>
<comment type="subcellular location">
    <subcellularLocation>
        <location evidence="1">Cell membrane</location>
        <topology evidence="1">Multi-pass membrane protein</topology>
    </subcellularLocation>
</comment>
<keyword evidence="2 6" id="KW-0812">Transmembrane</keyword>
<feature type="transmembrane region" description="Helical" evidence="6">
    <location>
        <begin position="217"/>
        <end position="235"/>
    </location>
</feature>
<dbReference type="PANTHER" id="PTHR23514">
    <property type="entry name" value="BYPASS OF STOP CODON PROTEIN 6"/>
    <property type="match status" value="1"/>
</dbReference>
<evidence type="ECO:0000256" key="5">
    <source>
        <dbReference type="SAM" id="MobiDB-lite"/>
    </source>
</evidence>
<evidence type="ECO:0000313" key="8">
    <source>
        <dbReference type="EMBL" id="ASU84360.1"/>
    </source>
</evidence>
<dbReference type="Gene3D" id="1.20.1250.20">
    <property type="entry name" value="MFS general substrate transporter like domains"/>
    <property type="match status" value="2"/>
</dbReference>
<feature type="transmembrane region" description="Helical" evidence="6">
    <location>
        <begin position="282"/>
        <end position="305"/>
    </location>
</feature>
<feature type="transmembrane region" description="Helical" evidence="6">
    <location>
        <begin position="90"/>
        <end position="108"/>
    </location>
</feature>
<feature type="transmembrane region" description="Helical" evidence="6">
    <location>
        <begin position="156"/>
        <end position="174"/>
    </location>
</feature>
<accession>A0A223S8B6</accession>
<feature type="transmembrane region" description="Helical" evidence="6">
    <location>
        <begin position="369"/>
        <end position="389"/>
    </location>
</feature>
<dbReference type="InterPro" id="IPR036259">
    <property type="entry name" value="MFS_trans_sf"/>
</dbReference>
<dbReference type="KEGG" id="ngv:CDO52_17530"/>
<reference evidence="8 9" key="1">
    <citation type="submission" date="2017-08" db="EMBL/GenBank/DDBJ databases">
        <title>The complete genome sequence of Nocardiopsis gilva YIM 90087.</title>
        <authorList>
            <person name="Yin M."/>
            <person name="Tang S."/>
        </authorList>
    </citation>
    <scope>NUCLEOTIDE SEQUENCE [LARGE SCALE GENOMIC DNA]</scope>
    <source>
        <strain evidence="8 9">YIM 90087</strain>
    </source>
</reference>
<feature type="transmembrane region" description="Helical" evidence="6">
    <location>
        <begin position="344"/>
        <end position="363"/>
    </location>
</feature>
<name>A0A223S8B6_9ACTN</name>
<evidence type="ECO:0000256" key="6">
    <source>
        <dbReference type="SAM" id="Phobius"/>
    </source>
</evidence>
<protein>
    <submittedName>
        <fullName evidence="8">MFS transporter</fullName>
    </submittedName>
</protein>
<dbReference type="InterPro" id="IPR020846">
    <property type="entry name" value="MFS_dom"/>
</dbReference>
<feature type="domain" description="Major facilitator superfamily (MFS) profile" evidence="7">
    <location>
        <begin position="4"/>
        <end position="391"/>
    </location>
</feature>
<dbReference type="Pfam" id="PF07690">
    <property type="entry name" value="MFS_1"/>
    <property type="match status" value="1"/>
</dbReference>
<dbReference type="InterPro" id="IPR051788">
    <property type="entry name" value="MFS_Transporter"/>
</dbReference>
<gene>
    <name evidence="8" type="ORF">CDO52_17530</name>
</gene>
<dbReference type="AlphaFoldDB" id="A0A223S8B6"/>
<sequence>MRRARRAVAVYFFVAGVIIASWAARVPAVKAQTGLDDGRLSVGLLGLAIGALAAMQVAGRMTDRFGSAAIVLPAAVGGGLALVVPGYADSLPVLFGALFAVGAGHGMIDVPMNVHAARVERRYGRPIMASFHAAFSFGGFAGAGLGALAARAEVGATAHFWAVALTTVALSVAVRRGLLPGRDAASTTPHDARPSAAGGGGTAVPGPDRRARLAPRVLVFGVVAFGAFLAEGSALDWSSVYLHDTRGASPAVAAVGFAVFSATMAAGRLVSDRLSGRFGPVAVVRGGGMLAAAGLGVALLVPVPWLAVTGFGLMGAGLSGIVPQVFTAAAALDPLRAGRNLGMVAAAGYVGLLSGPVLIGAIAHFSGLAVALAVPALLALLVAAVAGALRGGR</sequence>
<evidence type="ECO:0000256" key="2">
    <source>
        <dbReference type="ARBA" id="ARBA00022692"/>
    </source>
</evidence>
<evidence type="ECO:0000256" key="3">
    <source>
        <dbReference type="ARBA" id="ARBA00022989"/>
    </source>
</evidence>
<dbReference type="SUPFAM" id="SSF103473">
    <property type="entry name" value="MFS general substrate transporter"/>
    <property type="match status" value="1"/>
</dbReference>
<feature type="transmembrane region" description="Helical" evidence="6">
    <location>
        <begin position="311"/>
        <end position="332"/>
    </location>
</feature>
<feature type="region of interest" description="Disordered" evidence="5">
    <location>
        <begin position="183"/>
        <end position="208"/>
    </location>
</feature>
<dbReference type="PANTHER" id="PTHR23514:SF13">
    <property type="entry name" value="INNER MEMBRANE PROTEIN YBJJ"/>
    <property type="match status" value="1"/>
</dbReference>
<dbReference type="GO" id="GO:0022857">
    <property type="term" value="F:transmembrane transporter activity"/>
    <property type="evidence" value="ECO:0007669"/>
    <property type="project" value="InterPro"/>
</dbReference>
<dbReference type="Proteomes" id="UP000215005">
    <property type="component" value="Chromosome"/>
</dbReference>
<dbReference type="GO" id="GO:0005886">
    <property type="term" value="C:plasma membrane"/>
    <property type="evidence" value="ECO:0007669"/>
    <property type="project" value="UniProtKB-SubCell"/>
</dbReference>
<organism evidence="8 9">
    <name type="scientific">Nocardiopsis gilva YIM 90087</name>
    <dbReference type="NCBI Taxonomy" id="1235441"/>
    <lineage>
        <taxon>Bacteria</taxon>
        <taxon>Bacillati</taxon>
        <taxon>Actinomycetota</taxon>
        <taxon>Actinomycetes</taxon>
        <taxon>Streptosporangiales</taxon>
        <taxon>Nocardiopsidaceae</taxon>
        <taxon>Nocardiopsis</taxon>
    </lineage>
</organism>
<evidence type="ECO:0000313" key="9">
    <source>
        <dbReference type="Proteomes" id="UP000215005"/>
    </source>
</evidence>
<evidence type="ECO:0000259" key="7">
    <source>
        <dbReference type="PROSITE" id="PS50850"/>
    </source>
</evidence>
<keyword evidence="3 6" id="KW-1133">Transmembrane helix</keyword>
<feature type="transmembrane region" description="Helical" evidence="6">
    <location>
        <begin position="247"/>
        <end position="270"/>
    </location>
</feature>
<evidence type="ECO:0000256" key="4">
    <source>
        <dbReference type="ARBA" id="ARBA00023136"/>
    </source>
</evidence>
<feature type="transmembrane region" description="Helical" evidence="6">
    <location>
        <begin position="65"/>
        <end position="84"/>
    </location>
</feature>
<dbReference type="CDD" id="cd17393">
    <property type="entry name" value="MFS_MosC_like"/>
    <property type="match status" value="1"/>
</dbReference>
<proteinExistence type="predicted"/>
<evidence type="ECO:0000256" key="1">
    <source>
        <dbReference type="ARBA" id="ARBA00004651"/>
    </source>
</evidence>
<keyword evidence="4 6" id="KW-0472">Membrane</keyword>
<dbReference type="EMBL" id="CP022753">
    <property type="protein sequence ID" value="ASU84360.1"/>
    <property type="molecule type" value="Genomic_DNA"/>
</dbReference>
<feature type="transmembrane region" description="Helical" evidence="6">
    <location>
        <begin position="129"/>
        <end position="150"/>
    </location>
</feature>
<dbReference type="InterPro" id="IPR011701">
    <property type="entry name" value="MFS"/>
</dbReference>
<dbReference type="PROSITE" id="PS50850">
    <property type="entry name" value="MFS"/>
    <property type="match status" value="1"/>
</dbReference>
<keyword evidence="9" id="KW-1185">Reference proteome</keyword>